<dbReference type="Gene3D" id="3.90.280.10">
    <property type="entry name" value="PEBP-like"/>
    <property type="match status" value="1"/>
</dbReference>
<proteinExistence type="predicted"/>
<evidence type="ECO:0000313" key="1">
    <source>
        <dbReference type="EnsemblMetazoa" id="XP_011668158"/>
    </source>
</evidence>
<sequence>MQKYQEYKIVPDIIDSPPGEELSVEWKRSKVKCYPGDKLTPTQVHTPPVLDWRARQDNLYTVLFVHLRPVGEPVDEELHWLVFNIPQENMMRGQVHAEYLESGPTEGTGVHRYVYLVYRQPSTTRITPKFPYQPRHLDGRRPWNTRNFAKEYDLGKPVAGNFYMAEFDESVPPFVHEVTSNTGHFLDS</sequence>
<dbReference type="GeneID" id="105440092"/>
<dbReference type="InterPro" id="IPR008914">
    <property type="entry name" value="PEBP"/>
</dbReference>
<dbReference type="OrthoDB" id="2506647at2759"/>
<dbReference type="InterPro" id="IPR036610">
    <property type="entry name" value="PEBP-like_sf"/>
</dbReference>
<dbReference type="PANTHER" id="PTHR11362:SF147">
    <property type="entry name" value="PHOSPHATIDYLETHANOLAMINE BINDING PROTEIN"/>
    <property type="match status" value="1"/>
</dbReference>
<evidence type="ECO:0000313" key="2">
    <source>
        <dbReference type="Proteomes" id="UP000007110"/>
    </source>
</evidence>
<dbReference type="SUPFAM" id="SSF49777">
    <property type="entry name" value="PEBP-like"/>
    <property type="match status" value="1"/>
</dbReference>
<dbReference type="Proteomes" id="UP000007110">
    <property type="component" value="Unassembled WGS sequence"/>
</dbReference>
<protein>
    <recommendedName>
        <fullName evidence="3">Phosphatidylethanolamine-binding protein</fullName>
    </recommendedName>
</protein>
<dbReference type="InParanoid" id="A0A7M7HIP7"/>
<accession>A0A7M7HIP7</accession>
<reference evidence="2" key="1">
    <citation type="submission" date="2015-02" db="EMBL/GenBank/DDBJ databases">
        <title>Genome sequencing for Strongylocentrotus purpuratus.</title>
        <authorList>
            <person name="Murali S."/>
            <person name="Liu Y."/>
            <person name="Vee V."/>
            <person name="English A."/>
            <person name="Wang M."/>
            <person name="Skinner E."/>
            <person name="Han Y."/>
            <person name="Muzny D.M."/>
            <person name="Worley K.C."/>
            <person name="Gibbs R.A."/>
        </authorList>
    </citation>
    <scope>NUCLEOTIDE SEQUENCE</scope>
</reference>
<dbReference type="KEGG" id="spu:105440092"/>
<dbReference type="CDD" id="cd00866">
    <property type="entry name" value="PEBP_euk"/>
    <property type="match status" value="1"/>
</dbReference>
<dbReference type="InterPro" id="IPR035810">
    <property type="entry name" value="PEBP_euk"/>
</dbReference>
<dbReference type="AlphaFoldDB" id="A0A7M7HIP7"/>
<evidence type="ECO:0008006" key="3">
    <source>
        <dbReference type="Google" id="ProtNLM"/>
    </source>
</evidence>
<dbReference type="PANTHER" id="PTHR11362">
    <property type="entry name" value="PHOSPHATIDYLETHANOLAMINE-BINDING PROTEIN"/>
    <property type="match status" value="1"/>
</dbReference>
<dbReference type="OMA" id="GRNECEM"/>
<dbReference type="RefSeq" id="XP_011668158.1">
    <property type="nucleotide sequence ID" value="XM_011669856.2"/>
</dbReference>
<dbReference type="Pfam" id="PF01161">
    <property type="entry name" value="PBP"/>
    <property type="match status" value="1"/>
</dbReference>
<name>A0A7M7HIP7_STRPU</name>
<dbReference type="EnsemblMetazoa" id="XM_011669856">
    <property type="protein sequence ID" value="XP_011668158"/>
    <property type="gene ID" value="LOC105440092"/>
</dbReference>
<reference evidence="1" key="2">
    <citation type="submission" date="2021-01" db="UniProtKB">
        <authorList>
            <consortium name="EnsemblMetazoa"/>
        </authorList>
    </citation>
    <scope>IDENTIFICATION</scope>
</reference>
<keyword evidence="2" id="KW-1185">Reference proteome</keyword>
<organism evidence="1 2">
    <name type="scientific">Strongylocentrotus purpuratus</name>
    <name type="common">Purple sea urchin</name>
    <dbReference type="NCBI Taxonomy" id="7668"/>
    <lineage>
        <taxon>Eukaryota</taxon>
        <taxon>Metazoa</taxon>
        <taxon>Echinodermata</taxon>
        <taxon>Eleutherozoa</taxon>
        <taxon>Echinozoa</taxon>
        <taxon>Echinoidea</taxon>
        <taxon>Euechinoidea</taxon>
        <taxon>Echinacea</taxon>
        <taxon>Camarodonta</taxon>
        <taxon>Echinidea</taxon>
        <taxon>Strongylocentrotidae</taxon>
        <taxon>Strongylocentrotus</taxon>
    </lineage>
</organism>